<reference evidence="10" key="1">
    <citation type="journal article" date="2024" name="Int. J. Syst. Evol. Microbiol.">
        <title>Methylomarinovum tepidoasis sp. nov., a moderately thermophilic methanotroph of the family Methylothermaceae isolated from a deep-sea hydrothermal field.</title>
        <authorList>
            <person name="Hirayama H."/>
            <person name="Takaki Y."/>
            <person name="Abe M."/>
            <person name="Miyazaki M."/>
            <person name="Uematsu K."/>
            <person name="Matsui Y."/>
            <person name="Takai K."/>
        </authorList>
    </citation>
    <scope>NUCLEOTIDE SEQUENCE [LARGE SCALE GENOMIC DNA]</scope>
    <source>
        <strain evidence="10">IT-9</strain>
    </source>
</reference>
<dbReference type="EMBL" id="AP024714">
    <property type="protein sequence ID" value="BCX82225.1"/>
    <property type="molecule type" value="Genomic_DNA"/>
</dbReference>
<proteinExistence type="inferred from homology"/>
<dbReference type="RefSeq" id="WP_317704632.1">
    <property type="nucleotide sequence ID" value="NZ_AP024714.1"/>
</dbReference>
<evidence type="ECO:0000313" key="10">
    <source>
        <dbReference type="Proteomes" id="UP001321825"/>
    </source>
</evidence>
<dbReference type="GO" id="GO:0019363">
    <property type="term" value="P:pyridine nucleotide biosynthetic process"/>
    <property type="evidence" value="ECO:0007669"/>
    <property type="project" value="UniProtKB-KW"/>
</dbReference>
<dbReference type="PANTHER" id="PTHR11080">
    <property type="entry name" value="PYRAZINAMIDASE/NICOTINAMIDASE"/>
    <property type="match status" value="1"/>
</dbReference>
<dbReference type="GO" id="GO:0046872">
    <property type="term" value="F:metal ion binding"/>
    <property type="evidence" value="ECO:0007669"/>
    <property type="project" value="UniProtKB-KW"/>
</dbReference>
<dbReference type="Proteomes" id="UP001321825">
    <property type="component" value="Chromosome"/>
</dbReference>
<feature type="domain" description="Isochorismatase-like" evidence="8">
    <location>
        <begin position="9"/>
        <end position="189"/>
    </location>
</feature>
<dbReference type="CDD" id="cd01011">
    <property type="entry name" value="nicotinamidase"/>
    <property type="match status" value="1"/>
</dbReference>
<name>A0AAU9C0M6_9GAMM</name>
<dbReference type="Pfam" id="PF00857">
    <property type="entry name" value="Isochorismatase"/>
    <property type="match status" value="1"/>
</dbReference>
<gene>
    <name evidence="9" type="ORF">MIT9_P1810</name>
</gene>
<sequence length="192" mass="21356">MIELQDHDALLIVDVQKDFLPGGALPVPEGDEVVPVLNRYIERFTRRGLPVFATRDWHPPNHCSFRDQGGPWPPHCVAGTKGAEFADGLRLPEDTVIVSKATGPEREAYSGFEGTDLAARLKDLGIRRLFVGGLATDYCVLNTVRDAIRHGFEVFLLTDAVRAVNVHPEDERKALEEMRRLGARFITLEALS</sequence>
<dbReference type="InterPro" id="IPR000868">
    <property type="entry name" value="Isochorismatase-like_dom"/>
</dbReference>
<dbReference type="Gene3D" id="3.40.50.850">
    <property type="entry name" value="Isochorismatase-like"/>
    <property type="match status" value="1"/>
</dbReference>
<dbReference type="InterPro" id="IPR052347">
    <property type="entry name" value="Isochorismatase_Nicotinamidase"/>
</dbReference>
<evidence type="ECO:0000256" key="1">
    <source>
        <dbReference type="ARBA" id="ARBA00006336"/>
    </source>
</evidence>
<organism evidence="9 10">
    <name type="scientific">Methylomarinovum caldicuralii</name>
    <dbReference type="NCBI Taxonomy" id="438856"/>
    <lineage>
        <taxon>Bacteria</taxon>
        <taxon>Pseudomonadati</taxon>
        <taxon>Pseudomonadota</taxon>
        <taxon>Gammaproteobacteria</taxon>
        <taxon>Methylococcales</taxon>
        <taxon>Methylothermaceae</taxon>
        <taxon>Methylomarinovum</taxon>
    </lineage>
</organism>
<keyword evidence="2" id="KW-0662">Pyridine nucleotide biosynthesis</keyword>
<dbReference type="EC" id="3.5.1.19" evidence="6"/>
<evidence type="ECO:0000259" key="8">
    <source>
        <dbReference type="Pfam" id="PF00857"/>
    </source>
</evidence>
<comment type="pathway">
    <text evidence="5">Cofactor biosynthesis; nicotinate biosynthesis; nicotinate from nicotinamide: step 1/1.</text>
</comment>
<evidence type="ECO:0000256" key="5">
    <source>
        <dbReference type="ARBA" id="ARBA00037900"/>
    </source>
</evidence>
<dbReference type="GO" id="GO:0008936">
    <property type="term" value="F:nicotinamidase activity"/>
    <property type="evidence" value="ECO:0007669"/>
    <property type="project" value="UniProtKB-EC"/>
</dbReference>
<evidence type="ECO:0000256" key="2">
    <source>
        <dbReference type="ARBA" id="ARBA00022642"/>
    </source>
</evidence>
<dbReference type="KEGG" id="mcau:MIT9_P1810"/>
<evidence type="ECO:0000256" key="7">
    <source>
        <dbReference type="ARBA" id="ARBA00043224"/>
    </source>
</evidence>
<dbReference type="PANTHER" id="PTHR11080:SF2">
    <property type="entry name" value="LD05707P"/>
    <property type="match status" value="1"/>
</dbReference>
<keyword evidence="10" id="KW-1185">Reference proteome</keyword>
<comment type="similarity">
    <text evidence="1">Belongs to the isochorismatase family.</text>
</comment>
<protein>
    <recommendedName>
        <fullName evidence="6">nicotinamidase</fullName>
        <ecNumber evidence="6">3.5.1.19</ecNumber>
    </recommendedName>
    <alternativeName>
        <fullName evidence="7">Nicotinamide deamidase</fullName>
    </alternativeName>
</protein>
<dbReference type="AlphaFoldDB" id="A0AAU9C0M6"/>
<dbReference type="SUPFAM" id="SSF52499">
    <property type="entry name" value="Isochorismatase-like hydrolases"/>
    <property type="match status" value="1"/>
</dbReference>
<evidence type="ECO:0000256" key="3">
    <source>
        <dbReference type="ARBA" id="ARBA00022723"/>
    </source>
</evidence>
<evidence type="ECO:0000256" key="6">
    <source>
        <dbReference type="ARBA" id="ARBA00039017"/>
    </source>
</evidence>
<evidence type="ECO:0000256" key="4">
    <source>
        <dbReference type="ARBA" id="ARBA00022801"/>
    </source>
</evidence>
<keyword evidence="3" id="KW-0479">Metal-binding</keyword>
<evidence type="ECO:0000313" key="9">
    <source>
        <dbReference type="EMBL" id="BCX82225.1"/>
    </source>
</evidence>
<dbReference type="InterPro" id="IPR036380">
    <property type="entry name" value="Isochorismatase-like_sf"/>
</dbReference>
<accession>A0AAU9C0M6</accession>
<keyword evidence="4 9" id="KW-0378">Hydrolase</keyword>